<dbReference type="PANTHER" id="PTHR37984:SF5">
    <property type="entry name" value="PROTEIN NYNRIN-LIKE"/>
    <property type="match status" value="1"/>
</dbReference>
<dbReference type="EMBL" id="CAKOFQ010006745">
    <property type="protein sequence ID" value="CAH1967475.1"/>
    <property type="molecule type" value="Genomic_DNA"/>
</dbReference>
<dbReference type="PANTHER" id="PTHR37984">
    <property type="entry name" value="PROTEIN CBG26694"/>
    <property type="match status" value="1"/>
</dbReference>
<feature type="domain" description="Integrase catalytic" evidence="2">
    <location>
        <begin position="34"/>
        <end position="188"/>
    </location>
</feature>
<comment type="caution">
    <text evidence="3">The sequence shown here is derived from an EMBL/GenBank/DDBJ whole genome shotgun (WGS) entry which is preliminary data.</text>
</comment>
<proteinExistence type="predicted"/>
<dbReference type="InterPro" id="IPR036397">
    <property type="entry name" value="RNaseH_sf"/>
</dbReference>
<reference evidence="3" key="1">
    <citation type="submission" date="2022-03" db="EMBL/GenBank/DDBJ databases">
        <authorList>
            <person name="Sayadi A."/>
        </authorList>
    </citation>
    <scope>NUCLEOTIDE SEQUENCE</scope>
</reference>
<feature type="region of interest" description="Disordered" evidence="1">
    <location>
        <begin position="235"/>
        <end position="260"/>
    </location>
</feature>
<name>A0A9P0K8E1_ACAOB</name>
<evidence type="ECO:0000256" key="1">
    <source>
        <dbReference type="SAM" id="MobiDB-lite"/>
    </source>
</evidence>
<dbReference type="Proteomes" id="UP001152888">
    <property type="component" value="Unassembled WGS sequence"/>
</dbReference>
<protein>
    <recommendedName>
        <fullName evidence="2">Integrase catalytic domain-containing protein</fullName>
    </recommendedName>
</protein>
<dbReference type="AlphaFoldDB" id="A0A9P0K8E1"/>
<dbReference type="GO" id="GO:0015074">
    <property type="term" value="P:DNA integration"/>
    <property type="evidence" value="ECO:0007669"/>
    <property type="project" value="InterPro"/>
</dbReference>
<feature type="region of interest" description="Disordered" evidence="1">
    <location>
        <begin position="291"/>
        <end position="332"/>
    </location>
</feature>
<evidence type="ECO:0000259" key="2">
    <source>
        <dbReference type="PROSITE" id="PS50994"/>
    </source>
</evidence>
<evidence type="ECO:0000313" key="4">
    <source>
        <dbReference type="Proteomes" id="UP001152888"/>
    </source>
</evidence>
<dbReference type="PROSITE" id="PS50994">
    <property type="entry name" value="INTEGRASE"/>
    <property type="match status" value="1"/>
</dbReference>
<dbReference type="SUPFAM" id="SSF53098">
    <property type="entry name" value="Ribonuclease H-like"/>
    <property type="match status" value="1"/>
</dbReference>
<dbReference type="Pfam" id="PF00665">
    <property type="entry name" value="rve"/>
    <property type="match status" value="1"/>
</dbReference>
<accession>A0A9P0K8E1</accession>
<dbReference type="InterPro" id="IPR050951">
    <property type="entry name" value="Retrovirus_Pol_polyprotein"/>
</dbReference>
<keyword evidence="4" id="KW-1185">Reference proteome</keyword>
<dbReference type="InterPro" id="IPR012337">
    <property type="entry name" value="RNaseH-like_sf"/>
</dbReference>
<organism evidence="3 4">
    <name type="scientific">Acanthoscelides obtectus</name>
    <name type="common">Bean weevil</name>
    <name type="synonym">Bruchus obtectus</name>
    <dbReference type="NCBI Taxonomy" id="200917"/>
    <lineage>
        <taxon>Eukaryota</taxon>
        <taxon>Metazoa</taxon>
        <taxon>Ecdysozoa</taxon>
        <taxon>Arthropoda</taxon>
        <taxon>Hexapoda</taxon>
        <taxon>Insecta</taxon>
        <taxon>Pterygota</taxon>
        <taxon>Neoptera</taxon>
        <taxon>Endopterygota</taxon>
        <taxon>Coleoptera</taxon>
        <taxon>Polyphaga</taxon>
        <taxon>Cucujiformia</taxon>
        <taxon>Chrysomeloidea</taxon>
        <taxon>Chrysomelidae</taxon>
        <taxon>Bruchinae</taxon>
        <taxon>Bruchini</taxon>
        <taxon>Acanthoscelides</taxon>
    </lineage>
</organism>
<sequence>MQKMVTEYINNCELCQVAKYDRHPPKIKFSLTPTPKQPLEVLHMDTFQFSNTKFLTVIDSFSKYAQAYHLDPVCTAATVYENILIFVNHHGIPQSVTTDNGREFNNSLFTEFCKLHKIQLHFTTPCNSNSNSPIERLHSTLLELLRILKIKFPKLCPKELMQNAILAYNTSIHSVTKQRPFDLINGRLDVLDPFDLSDEIIVSQFIDDRRERLKFIYNNIHQATDAHKKNIIEKRNKTREDPSKFPQGSKAYVKDKTASGSKLKPRFTKTEVKKDLGTKVWTINKRKGLVHKSQIQKPKAFSSFPQDHESGNQEGSYSHSIPSTSRDNQSQQ</sequence>
<dbReference type="Gene3D" id="3.30.420.10">
    <property type="entry name" value="Ribonuclease H-like superfamily/Ribonuclease H"/>
    <property type="match status" value="1"/>
</dbReference>
<dbReference type="InterPro" id="IPR001584">
    <property type="entry name" value="Integrase_cat-core"/>
</dbReference>
<dbReference type="OrthoDB" id="7971408at2759"/>
<evidence type="ECO:0000313" key="3">
    <source>
        <dbReference type="EMBL" id="CAH1967475.1"/>
    </source>
</evidence>
<feature type="compositionally biased region" description="Polar residues" evidence="1">
    <location>
        <begin position="312"/>
        <end position="332"/>
    </location>
</feature>
<gene>
    <name evidence="3" type="ORF">ACAOBT_LOCUS7420</name>
</gene>
<dbReference type="GO" id="GO:0003676">
    <property type="term" value="F:nucleic acid binding"/>
    <property type="evidence" value="ECO:0007669"/>
    <property type="project" value="InterPro"/>
</dbReference>